<evidence type="ECO:0000256" key="3">
    <source>
        <dbReference type="ARBA" id="ARBA00012584"/>
    </source>
</evidence>
<dbReference type="VEuPathDB" id="FungiDB:AAP_00790"/>
<evidence type="ECO:0000313" key="16">
    <source>
        <dbReference type="Proteomes" id="UP000242877"/>
    </source>
</evidence>
<evidence type="ECO:0000256" key="10">
    <source>
        <dbReference type="ARBA" id="ARBA00022840"/>
    </source>
</evidence>
<dbReference type="InterPro" id="IPR038385">
    <property type="entry name" value="Sua5/YwlC_C"/>
</dbReference>
<dbReference type="PROSITE" id="PS51163">
    <property type="entry name" value="YRDC"/>
    <property type="match status" value="1"/>
</dbReference>
<dbReference type="AlphaFoldDB" id="A0A168CY48"/>
<evidence type="ECO:0000256" key="1">
    <source>
        <dbReference type="ARBA" id="ARBA00004496"/>
    </source>
</evidence>
<evidence type="ECO:0000313" key="15">
    <source>
        <dbReference type="EMBL" id="KZZ97147.1"/>
    </source>
</evidence>
<dbReference type="EC" id="2.7.7.87" evidence="3"/>
<evidence type="ECO:0000256" key="9">
    <source>
        <dbReference type="ARBA" id="ARBA00022741"/>
    </source>
</evidence>
<organism evidence="15 16">
    <name type="scientific">Ascosphaera apis ARSEF 7405</name>
    <dbReference type="NCBI Taxonomy" id="392613"/>
    <lineage>
        <taxon>Eukaryota</taxon>
        <taxon>Fungi</taxon>
        <taxon>Dikarya</taxon>
        <taxon>Ascomycota</taxon>
        <taxon>Pezizomycotina</taxon>
        <taxon>Eurotiomycetes</taxon>
        <taxon>Eurotiomycetidae</taxon>
        <taxon>Onygenales</taxon>
        <taxon>Ascosphaeraceae</taxon>
        <taxon>Ascosphaera</taxon>
    </lineage>
</organism>
<keyword evidence="9" id="KW-0547">Nucleotide-binding</keyword>
<dbReference type="GO" id="GO:0002949">
    <property type="term" value="P:tRNA threonylcarbamoyladenosine modification"/>
    <property type="evidence" value="ECO:0007669"/>
    <property type="project" value="EnsemblFungi"/>
</dbReference>
<dbReference type="Gene3D" id="3.90.870.10">
    <property type="entry name" value="DHBP synthase"/>
    <property type="match status" value="1"/>
</dbReference>
<comment type="similarity">
    <text evidence="2">Belongs to the SUA5 family.</text>
</comment>
<keyword evidence="5" id="KW-0963">Cytoplasm</keyword>
<evidence type="ECO:0000256" key="2">
    <source>
        <dbReference type="ARBA" id="ARBA00007663"/>
    </source>
</evidence>
<dbReference type="GO" id="GO:0005739">
    <property type="term" value="C:mitochondrion"/>
    <property type="evidence" value="ECO:0007669"/>
    <property type="project" value="EnsemblFungi"/>
</dbReference>
<dbReference type="Proteomes" id="UP000242877">
    <property type="component" value="Unassembled WGS sequence"/>
</dbReference>
<dbReference type="Pfam" id="PF01300">
    <property type="entry name" value="Sua5_yciO_yrdC"/>
    <property type="match status" value="1"/>
</dbReference>
<dbReference type="PANTHER" id="PTHR17490:SF16">
    <property type="entry name" value="THREONYLCARBAMOYL-AMP SYNTHASE"/>
    <property type="match status" value="1"/>
</dbReference>
<reference evidence="15 16" key="1">
    <citation type="journal article" date="2016" name="Genome Biol. Evol.">
        <title>Divergent and convergent evolution of fungal pathogenicity.</title>
        <authorList>
            <person name="Shang Y."/>
            <person name="Xiao G."/>
            <person name="Zheng P."/>
            <person name="Cen K."/>
            <person name="Zhan S."/>
            <person name="Wang C."/>
        </authorList>
    </citation>
    <scope>NUCLEOTIDE SEQUENCE [LARGE SCALE GENOMIC DNA]</scope>
    <source>
        <strain evidence="15 16">ARSEF 7405</strain>
    </source>
</reference>
<evidence type="ECO:0000256" key="8">
    <source>
        <dbReference type="ARBA" id="ARBA00022695"/>
    </source>
</evidence>
<comment type="catalytic activity">
    <reaction evidence="12">
        <text>L-threonine + hydrogencarbonate + ATP = L-threonylcarbamoyladenylate + diphosphate + H2O</text>
        <dbReference type="Rhea" id="RHEA:36407"/>
        <dbReference type="ChEBI" id="CHEBI:15377"/>
        <dbReference type="ChEBI" id="CHEBI:17544"/>
        <dbReference type="ChEBI" id="CHEBI:30616"/>
        <dbReference type="ChEBI" id="CHEBI:33019"/>
        <dbReference type="ChEBI" id="CHEBI:57926"/>
        <dbReference type="ChEBI" id="CHEBI:73682"/>
        <dbReference type="EC" id="2.7.7.87"/>
    </reaction>
</comment>
<comment type="function">
    <text evidence="13">Required for the formation of a threonylcarbamoyl group on adenosine at position 37 (t(6)A37) in tRNAs that read codons beginning with adenine. Likely catalyzes the conversion of L-threonine, HCO(3)(-)/CO(2) and ATP to give threonylcarbamoyl-AMP (TC-AMP) as the acyladenylate intermediate, with the release of diphosphate. Required for normal translation, by ensuring translation fidelity at the level of codon recognition, appropriate translation initiation selection and maintenance of reading frame. Also involved in telomere replication. Binds to single-stranded telomeric (ssTG) DNA and positively regulates telomere length.</text>
</comment>
<comment type="subcellular location">
    <subcellularLocation>
        <location evidence="1">Cytoplasm</location>
    </subcellularLocation>
</comment>
<evidence type="ECO:0000256" key="4">
    <source>
        <dbReference type="ARBA" id="ARBA00015492"/>
    </source>
</evidence>
<dbReference type="GO" id="GO:0061710">
    <property type="term" value="F:L-threonylcarbamoyladenylate synthase"/>
    <property type="evidence" value="ECO:0007669"/>
    <property type="project" value="UniProtKB-EC"/>
</dbReference>
<dbReference type="Pfam" id="PF03481">
    <property type="entry name" value="Sua5_C"/>
    <property type="match status" value="1"/>
</dbReference>
<evidence type="ECO:0000256" key="12">
    <source>
        <dbReference type="ARBA" id="ARBA00048366"/>
    </source>
</evidence>
<evidence type="ECO:0000256" key="5">
    <source>
        <dbReference type="ARBA" id="ARBA00022490"/>
    </source>
</evidence>
<dbReference type="GO" id="GO:0005524">
    <property type="term" value="F:ATP binding"/>
    <property type="evidence" value="ECO:0007669"/>
    <property type="project" value="UniProtKB-KW"/>
</dbReference>
<keyword evidence="7" id="KW-0819">tRNA processing</keyword>
<dbReference type="GO" id="GO:0000049">
    <property type="term" value="F:tRNA binding"/>
    <property type="evidence" value="ECO:0007669"/>
    <property type="project" value="TreeGrafter"/>
</dbReference>
<keyword evidence="16" id="KW-1185">Reference proteome</keyword>
<accession>A0A168CY48</accession>
<evidence type="ECO:0000259" key="14">
    <source>
        <dbReference type="PROSITE" id="PS51163"/>
    </source>
</evidence>
<dbReference type="OrthoDB" id="412787at2759"/>
<evidence type="ECO:0000256" key="7">
    <source>
        <dbReference type="ARBA" id="ARBA00022694"/>
    </source>
</evidence>
<dbReference type="EMBL" id="AZGZ01000002">
    <property type="protein sequence ID" value="KZZ97147.1"/>
    <property type="molecule type" value="Genomic_DNA"/>
</dbReference>
<protein>
    <recommendedName>
        <fullName evidence="4">Threonylcarbamoyl-AMP synthase</fullName>
        <ecNumber evidence="3">2.7.7.87</ecNumber>
    </recommendedName>
    <alternativeName>
        <fullName evidence="11">L-threonylcarbamoyladenylate synthase</fullName>
    </alternativeName>
</protein>
<dbReference type="GO" id="GO:0000723">
    <property type="term" value="P:telomere maintenance"/>
    <property type="evidence" value="ECO:0007669"/>
    <property type="project" value="EnsemblFungi"/>
</dbReference>
<evidence type="ECO:0000256" key="6">
    <source>
        <dbReference type="ARBA" id="ARBA00022679"/>
    </source>
</evidence>
<sequence length="442" mass="48355">MAQNSSSRRTRILSVRKLNTPLPNNDPNTDEYLAARWNDEVRRNSPEALILQEAAEALRNTNTPVAFPTETVYGLAADATRSEAVRGIYAAKQRPSDNPLIVHVSSRHQLLRLLNQSQNADIAIPDIYEPLISRFWPGPLTIILPIPSPSPLAKEVTSTLQTFGVRMPSSPLARLLIYAADRPLAAPSANASTKPSPTTAHHVFTDMDGRIDIILDGGPCGVGVESTVVDGLSHPPAILRPGGIGIREIQSVPGWENVEIGYKDKALTADDSAPRAPGMKYKHYSPKAKVVLFRAGTSTDTVIERLRADAQDKNANKFDTGPVGIVRTTNWPEGLSLPLIRLREQRRGDVQQTTESVDVGDMLTIRHLSTDPIQDLHTLPKILDINIGTTTESIARNLFYALRALDEENASVIYVEGISDTDGDLAQAIMNRLRKAAEEEVK</sequence>
<keyword evidence="6" id="KW-0808">Transferase</keyword>
<gene>
    <name evidence="15" type="ORF">AAP_00790</name>
</gene>
<dbReference type="GO" id="GO:0043047">
    <property type="term" value="F:single-stranded telomeric DNA binding"/>
    <property type="evidence" value="ECO:0007669"/>
    <property type="project" value="EnsemblFungi"/>
</dbReference>
<dbReference type="SUPFAM" id="SSF55821">
    <property type="entry name" value="YrdC/RibB"/>
    <property type="match status" value="1"/>
</dbReference>
<dbReference type="Gene3D" id="3.40.50.11030">
    <property type="entry name" value="Threonylcarbamoyl-AMP synthase, C-terminal domain"/>
    <property type="match status" value="1"/>
</dbReference>
<dbReference type="InterPro" id="IPR050156">
    <property type="entry name" value="TC-AMP_synthase_SUA5"/>
</dbReference>
<evidence type="ECO:0000256" key="13">
    <source>
        <dbReference type="ARBA" id="ARBA00056339"/>
    </source>
</evidence>
<keyword evidence="10" id="KW-0067">ATP-binding</keyword>
<dbReference type="NCBIfam" id="TIGR00057">
    <property type="entry name" value="L-threonylcarbamoyladenylate synthase"/>
    <property type="match status" value="1"/>
</dbReference>
<dbReference type="InterPro" id="IPR017945">
    <property type="entry name" value="DHBP_synth_RibB-like_a/b_dom"/>
</dbReference>
<proteinExistence type="inferred from homology"/>
<dbReference type="PANTHER" id="PTHR17490">
    <property type="entry name" value="SUA5"/>
    <property type="match status" value="1"/>
</dbReference>
<dbReference type="GO" id="GO:0006450">
    <property type="term" value="P:regulation of translational fidelity"/>
    <property type="evidence" value="ECO:0007669"/>
    <property type="project" value="EnsemblFungi"/>
</dbReference>
<evidence type="ECO:0000256" key="11">
    <source>
        <dbReference type="ARBA" id="ARBA00029774"/>
    </source>
</evidence>
<feature type="domain" description="YrdC-like" evidence="14">
    <location>
        <begin position="48"/>
        <end position="244"/>
    </location>
</feature>
<dbReference type="GO" id="GO:0003725">
    <property type="term" value="F:double-stranded RNA binding"/>
    <property type="evidence" value="ECO:0007669"/>
    <property type="project" value="InterPro"/>
</dbReference>
<dbReference type="FunFam" id="3.90.870.10:FF:000008">
    <property type="entry name" value="Threonylcarbamoyl-AMP synthase"/>
    <property type="match status" value="1"/>
</dbReference>
<comment type="caution">
    <text evidence="15">The sequence shown here is derived from an EMBL/GenBank/DDBJ whole genome shotgun (WGS) entry which is preliminary data.</text>
</comment>
<name>A0A168CY48_9EURO</name>
<keyword evidence="8" id="KW-0548">Nucleotidyltransferase</keyword>
<dbReference type="InterPro" id="IPR006070">
    <property type="entry name" value="Sua5-like_dom"/>
</dbReference>
<dbReference type="InterPro" id="IPR005145">
    <property type="entry name" value="Sua5_C"/>
</dbReference>